<evidence type="ECO:0000313" key="2">
    <source>
        <dbReference type="Proteomes" id="UP000188318"/>
    </source>
</evidence>
<sequence>MLEISNLSDDSCYLSQYSSASQKHSENLKGGGSTGWPTDHGLCINASASWIDG</sequence>
<dbReference type="EMBL" id="KV907493">
    <property type="protein sequence ID" value="OOG00705.1"/>
    <property type="molecule type" value="Genomic_DNA"/>
</dbReference>
<dbReference type="AlphaFoldDB" id="A0A1R3S1S6"/>
<keyword evidence="2" id="KW-1185">Reference proteome</keyword>
<organism evidence="1 2">
    <name type="scientific">Aspergillus carbonarius (strain ITEM 5010)</name>
    <dbReference type="NCBI Taxonomy" id="602072"/>
    <lineage>
        <taxon>Eukaryota</taxon>
        <taxon>Fungi</taxon>
        <taxon>Dikarya</taxon>
        <taxon>Ascomycota</taxon>
        <taxon>Pezizomycotina</taxon>
        <taxon>Eurotiomycetes</taxon>
        <taxon>Eurotiomycetidae</taxon>
        <taxon>Eurotiales</taxon>
        <taxon>Aspergillaceae</taxon>
        <taxon>Aspergillus</taxon>
        <taxon>Aspergillus subgen. Circumdati</taxon>
    </lineage>
</organism>
<dbReference type="VEuPathDB" id="FungiDB:ASPCADRAFT_202538"/>
<dbReference type="Proteomes" id="UP000188318">
    <property type="component" value="Unassembled WGS sequence"/>
</dbReference>
<proteinExistence type="predicted"/>
<protein>
    <submittedName>
        <fullName evidence="1">Uncharacterized protein</fullName>
    </submittedName>
</protein>
<name>A0A1R3S1S6_ASPC5</name>
<gene>
    <name evidence="1" type="ORF">ASPCADRAFT_202538</name>
</gene>
<reference evidence="2" key="1">
    <citation type="journal article" date="2017" name="Genome Biol.">
        <title>Comparative genomics reveals high biological diversity and specific adaptations in the industrially and medically important fungal genus Aspergillus.</title>
        <authorList>
            <person name="de Vries R.P."/>
            <person name="Riley R."/>
            <person name="Wiebenga A."/>
            <person name="Aguilar-Osorio G."/>
            <person name="Amillis S."/>
            <person name="Uchima C.A."/>
            <person name="Anderluh G."/>
            <person name="Asadollahi M."/>
            <person name="Askin M."/>
            <person name="Barry K."/>
            <person name="Battaglia E."/>
            <person name="Bayram O."/>
            <person name="Benocci T."/>
            <person name="Braus-Stromeyer S.A."/>
            <person name="Caldana C."/>
            <person name="Canovas D."/>
            <person name="Cerqueira G.C."/>
            <person name="Chen F."/>
            <person name="Chen W."/>
            <person name="Choi C."/>
            <person name="Clum A."/>
            <person name="Dos Santos R.A."/>
            <person name="Damasio A.R."/>
            <person name="Diallinas G."/>
            <person name="Emri T."/>
            <person name="Fekete E."/>
            <person name="Flipphi M."/>
            <person name="Freyberg S."/>
            <person name="Gallo A."/>
            <person name="Gournas C."/>
            <person name="Habgood R."/>
            <person name="Hainaut M."/>
            <person name="Harispe M.L."/>
            <person name="Henrissat B."/>
            <person name="Hilden K.S."/>
            <person name="Hope R."/>
            <person name="Hossain A."/>
            <person name="Karabika E."/>
            <person name="Karaffa L."/>
            <person name="Karanyi Z."/>
            <person name="Krasevec N."/>
            <person name="Kuo A."/>
            <person name="Kusch H."/>
            <person name="LaButti K."/>
            <person name="Lagendijk E.L."/>
            <person name="Lapidus A."/>
            <person name="Levasseur A."/>
            <person name="Lindquist E."/>
            <person name="Lipzen A."/>
            <person name="Logrieco A.F."/>
            <person name="MacCabe A."/>
            <person name="Maekelae M.R."/>
            <person name="Malavazi I."/>
            <person name="Melin P."/>
            <person name="Meyer V."/>
            <person name="Mielnichuk N."/>
            <person name="Miskei M."/>
            <person name="Molnar A.P."/>
            <person name="Mule G."/>
            <person name="Ngan C.Y."/>
            <person name="Orejas M."/>
            <person name="Orosz E."/>
            <person name="Ouedraogo J.P."/>
            <person name="Overkamp K.M."/>
            <person name="Park H.-S."/>
            <person name="Perrone G."/>
            <person name="Piumi F."/>
            <person name="Punt P.J."/>
            <person name="Ram A.F."/>
            <person name="Ramon A."/>
            <person name="Rauscher S."/>
            <person name="Record E."/>
            <person name="Riano-Pachon D.M."/>
            <person name="Robert V."/>
            <person name="Roehrig J."/>
            <person name="Ruller R."/>
            <person name="Salamov A."/>
            <person name="Salih N.S."/>
            <person name="Samson R.A."/>
            <person name="Sandor E."/>
            <person name="Sanguinetti M."/>
            <person name="Schuetze T."/>
            <person name="Sepcic K."/>
            <person name="Shelest E."/>
            <person name="Sherlock G."/>
            <person name="Sophianopoulou V."/>
            <person name="Squina F.M."/>
            <person name="Sun H."/>
            <person name="Susca A."/>
            <person name="Todd R.B."/>
            <person name="Tsang A."/>
            <person name="Unkles S.E."/>
            <person name="van de Wiele N."/>
            <person name="van Rossen-Uffink D."/>
            <person name="Oliveira J.V."/>
            <person name="Vesth T.C."/>
            <person name="Visser J."/>
            <person name="Yu J.-H."/>
            <person name="Zhou M."/>
            <person name="Andersen M.R."/>
            <person name="Archer D.B."/>
            <person name="Baker S.E."/>
            <person name="Benoit I."/>
            <person name="Brakhage A.A."/>
            <person name="Braus G.H."/>
            <person name="Fischer R."/>
            <person name="Frisvad J.C."/>
            <person name="Goldman G.H."/>
            <person name="Houbraken J."/>
            <person name="Oakley B."/>
            <person name="Pocsi I."/>
            <person name="Scazzocchio C."/>
            <person name="Seiboth B."/>
            <person name="vanKuyk P.A."/>
            <person name="Wortman J."/>
            <person name="Dyer P.S."/>
            <person name="Grigoriev I.V."/>
        </authorList>
    </citation>
    <scope>NUCLEOTIDE SEQUENCE [LARGE SCALE GENOMIC DNA]</scope>
    <source>
        <strain evidence="2">ITEM 5010</strain>
    </source>
</reference>
<evidence type="ECO:0000313" key="1">
    <source>
        <dbReference type="EMBL" id="OOG00705.1"/>
    </source>
</evidence>
<accession>A0A1R3S1S6</accession>